<feature type="domain" description="ABC3 transporter permease C-terminal" evidence="7">
    <location>
        <begin position="665"/>
        <end position="779"/>
    </location>
</feature>
<evidence type="ECO:0000256" key="5">
    <source>
        <dbReference type="ARBA" id="ARBA00023136"/>
    </source>
</evidence>
<feature type="transmembrane region" description="Helical" evidence="6">
    <location>
        <begin position="21"/>
        <end position="41"/>
    </location>
</feature>
<keyword evidence="5 6" id="KW-0472">Membrane</keyword>
<keyword evidence="2" id="KW-1003">Cell membrane</keyword>
<feature type="transmembrane region" description="Helical" evidence="6">
    <location>
        <begin position="749"/>
        <end position="769"/>
    </location>
</feature>
<evidence type="ECO:0000256" key="1">
    <source>
        <dbReference type="ARBA" id="ARBA00004651"/>
    </source>
</evidence>
<evidence type="ECO:0000313" key="10">
    <source>
        <dbReference type="Proteomes" id="UP001500936"/>
    </source>
</evidence>
<evidence type="ECO:0000256" key="4">
    <source>
        <dbReference type="ARBA" id="ARBA00022989"/>
    </source>
</evidence>
<dbReference type="Pfam" id="PF12704">
    <property type="entry name" value="MacB_PCD"/>
    <property type="match status" value="2"/>
</dbReference>
<dbReference type="InterPro" id="IPR025857">
    <property type="entry name" value="MacB_PCD"/>
</dbReference>
<proteinExistence type="predicted"/>
<keyword evidence="4 6" id="KW-1133">Transmembrane helix</keyword>
<evidence type="ECO:0000256" key="3">
    <source>
        <dbReference type="ARBA" id="ARBA00022692"/>
    </source>
</evidence>
<comment type="caution">
    <text evidence="9">The sequence shown here is derived from an EMBL/GenBank/DDBJ whole genome shotgun (WGS) entry which is preliminary data.</text>
</comment>
<organism evidence="9 10">
    <name type="scientific">Nibrella viscosa</name>
    <dbReference type="NCBI Taxonomy" id="1084524"/>
    <lineage>
        <taxon>Bacteria</taxon>
        <taxon>Pseudomonadati</taxon>
        <taxon>Bacteroidota</taxon>
        <taxon>Cytophagia</taxon>
        <taxon>Cytophagales</taxon>
        <taxon>Spirosomataceae</taxon>
        <taxon>Nibrella</taxon>
    </lineage>
</organism>
<evidence type="ECO:0000259" key="7">
    <source>
        <dbReference type="Pfam" id="PF02687"/>
    </source>
</evidence>
<dbReference type="Pfam" id="PF02687">
    <property type="entry name" value="FtsX"/>
    <property type="match status" value="2"/>
</dbReference>
<evidence type="ECO:0000256" key="2">
    <source>
        <dbReference type="ARBA" id="ARBA00022475"/>
    </source>
</evidence>
<accession>A0ABP8KLW1</accession>
<gene>
    <name evidence="9" type="ORF">GCM10023187_35110</name>
</gene>
<feature type="transmembrane region" description="Helical" evidence="6">
    <location>
        <begin position="282"/>
        <end position="301"/>
    </location>
</feature>
<dbReference type="Proteomes" id="UP001500936">
    <property type="component" value="Unassembled WGS sequence"/>
</dbReference>
<dbReference type="EMBL" id="BAABHB010000007">
    <property type="protein sequence ID" value="GAA4410471.1"/>
    <property type="molecule type" value="Genomic_DNA"/>
</dbReference>
<feature type="domain" description="MacB-like periplasmic core" evidence="8">
    <location>
        <begin position="20"/>
        <end position="243"/>
    </location>
</feature>
<feature type="domain" description="ABC3 transporter permease C-terminal" evidence="7">
    <location>
        <begin position="285"/>
        <end position="394"/>
    </location>
</feature>
<dbReference type="PANTHER" id="PTHR30572:SF18">
    <property type="entry name" value="ABC-TYPE MACROLIDE FAMILY EXPORT SYSTEM PERMEASE COMPONENT 2"/>
    <property type="match status" value="1"/>
</dbReference>
<protein>
    <submittedName>
        <fullName evidence="9">ABC transporter permease</fullName>
    </submittedName>
</protein>
<dbReference type="InterPro" id="IPR003838">
    <property type="entry name" value="ABC3_permease_C"/>
</dbReference>
<name>A0ABP8KLW1_9BACT</name>
<reference evidence="10" key="1">
    <citation type="journal article" date="2019" name="Int. J. Syst. Evol. Microbiol.">
        <title>The Global Catalogue of Microorganisms (GCM) 10K type strain sequencing project: providing services to taxonomists for standard genome sequencing and annotation.</title>
        <authorList>
            <consortium name="The Broad Institute Genomics Platform"/>
            <consortium name="The Broad Institute Genome Sequencing Center for Infectious Disease"/>
            <person name="Wu L."/>
            <person name="Ma J."/>
        </authorList>
    </citation>
    <scope>NUCLEOTIDE SEQUENCE [LARGE SCALE GENOMIC DNA]</scope>
    <source>
        <strain evidence="10">JCM 17925</strain>
    </source>
</reference>
<sequence>MLRNYLKTAWRGLLNSKGYSAINIGGLAIALGIGILLLWYVKDELSYDRFHRHAGQIYRVNGGFKDQFSAGIVAPVAPYAKRQVPGVEEAVRVADNYDSSPFKIDDKTLLEEKAAYVDPAFFTFFDFEWVEGSRERPFPDLQSVVMTESAARRYFGMANAMGRVIYSVPQQKNYVVSGIIRDFPDNSSIRANLLFSFEIPSKAYQSNDYWKSMETDWGNWFAGTFVRVNPNASPDNIAKTLTDIHHQNNKYDQVTTYRLQPLTDIHLYRPDGTASAMQQVQIMGIVALILLSIGCINYVNLATARASQRAKEVSVRKVVGAGRRHLIGQFVAESLLIFAIALVLAIALIKGVEPVYQELTGKTQSFSLANPDVWLVLVGSLGFTLLLAGIYPAFVLSSFEPLKVLRGKVAAGSKGGAFRKVLVVTQFTLSTVLIVGTIIIGNQLRFMRERDLGYDRENVFGFWMTDEIAKHYDAVKAELSRKPGVLAVTSAGSNLINIGTTTGDTDWDGKPEKSMFIIRPMAVEKDFIQTFKLKMATGDVFTGSKADSTHFILNETAVKNAGISNPIGKRFKLWQTEGTIIGVMKDFHFASMHQKVEPALFYYQPNRSFGRVYVKTTGRDAPQAIAAAERLWKKYSPDYPFEYRFINDDYNRMYQAEQRTGQVFNFFSGIAILVSCLGLFGLATFTAQQRTKEIGIRKVLGASVPSLVSMLNRDFLKLVLIGIVIATPIAWWAMNRWLENFAYKIDVEWWVFALAGLLAVVIALLTVSFQSIRAALMNPVTSLKTE</sequence>
<evidence type="ECO:0000313" key="9">
    <source>
        <dbReference type="EMBL" id="GAA4410471.1"/>
    </source>
</evidence>
<feature type="domain" description="MacB-like periplasmic core" evidence="8">
    <location>
        <begin position="429"/>
        <end position="627"/>
    </location>
</feature>
<feature type="transmembrane region" description="Helical" evidence="6">
    <location>
        <begin position="373"/>
        <end position="396"/>
    </location>
</feature>
<evidence type="ECO:0000259" key="8">
    <source>
        <dbReference type="Pfam" id="PF12704"/>
    </source>
</evidence>
<feature type="transmembrane region" description="Helical" evidence="6">
    <location>
        <begin position="326"/>
        <end position="349"/>
    </location>
</feature>
<dbReference type="PANTHER" id="PTHR30572">
    <property type="entry name" value="MEMBRANE COMPONENT OF TRANSPORTER-RELATED"/>
    <property type="match status" value="1"/>
</dbReference>
<dbReference type="RefSeq" id="WP_345269175.1">
    <property type="nucleotide sequence ID" value="NZ_BAABHB010000007.1"/>
</dbReference>
<feature type="transmembrane region" description="Helical" evidence="6">
    <location>
        <begin position="715"/>
        <end position="734"/>
    </location>
</feature>
<feature type="transmembrane region" description="Helical" evidence="6">
    <location>
        <begin position="663"/>
        <end position="687"/>
    </location>
</feature>
<keyword evidence="3 6" id="KW-0812">Transmembrane</keyword>
<evidence type="ECO:0000256" key="6">
    <source>
        <dbReference type="SAM" id="Phobius"/>
    </source>
</evidence>
<keyword evidence="10" id="KW-1185">Reference proteome</keyword>
<comment type="subcellular location">
    <subcellularLocation>
        <location evidence="1">Cell membrane</location>
        <topology evidence="1">Multi-pass membrane protein</topology>
    </subcellularLocation>
</comment>
<feature type="transmembrane region" description="Helical" evidence="6">
    <location>
        <begin position="417"/>
        <end position="440"/>
    </location>
</feature>
<dbReference type="InterPro" id="IPR050250">
    <property type="entry name" value="Macrolide_Exporter_MacB"/>
</dbReference>